<feature type="region of interest" description="Disordered" evidence="1">
    <location>
        <begin position="1"/>
        <end position="90"/>
    </location>
</feature>
<dbReference type="InterPro" id="IPR001623">
    <property type="entry name" value="DnaJ_domain"/>
</dbReference>
<accession>A0AA43QJY5</accession>
<feature type="region of interest" description="Disordered" evidence="1">
    <location>
        <begin position="235"/>
        <end position="281"/>
    </location>
</feature>
<name>A0AA43QJY5_9LECA</name>
<feature type="compositionally biased region" description="Basic and acidic residues" evidence="1">
    <location>
        <begin position="1"/>
        <end position="15"/>
    </location>
</feature>
<feature type="region of interest" description="Disordered" evidence="1">
    <location>
        <begin position="295"/>
        <end position="404"/>
    </location>
</feature>
<dbReference type="PROSITE" id="PS50076">
    <property type="entry name" value="DNAJ_2"/>
    <property type="match status" value="1"/>
</dbReference>
<dbReference type="PANTHER" id="PTHR44743:SF10">
    <property type="entry name" value="J DOMAIN-CONTAINING PROTEIN"/>
    <property type="match status" value="1"/>
</dbReference>
<dbReference type="Pfam" id="PF00226">
    <property type="entry name" value="DnaJ"/>
    <property type="match status" value="1"/>
</dbReference>
<dbReference type="InterPro" id="IPR036869">
    <property type="entry name" value="J_dom_sf"/>
</dbReference>
<dbReference type="PANTHER" id="PTHR44743">
    <property type="entry name" value="PUTATIVE, EXPRESSED-RELATED"/>
    <property type="match status" value="1"/>
</dbReference>
<evidence type="ECO:0000313" key="4">
    <source>
        <dbReference type="Proteomes" id="UP001161017"/>
    </source>
</evidence>
<evidence type="ECO:0000256" key="1">
    <source>
        <dbReference type="SAM" id="MobiDB-lite"/>
    </source>
</evidence>
<organism evidence="3 4">
    <name type="scientific">Ramalina farinacea</name>
    <dbReference type="NCBI Taxonomy" id="258253"/>
    <lineage>
        <taxon>Eukaryota</taxon>
        <taxon>Fungi</taxon>
        <taxon>Dikarya</taxon>
        <taxon>Ascomycota</taxon>
        <taxon>Pezizomycotina</taxon>
        <taxon>Lecanoromycetes</taxon>
        <taxon>OSLEUM clade</taxon>
        <taxon>Lecanoromycetidae</taxon>
        <taxon>Lecanorales</taxon>
        <taxon>Lecanorineae</taxon>
        <taxon>Ramalinaceae</taxon>
        <taxon>Ramalina</taxon>
    </lineage>
</organism>
<feature type="compositionally biased region" description="Polar residues" evidence="1">
    <location>
        <begin position="257"/>
        <end position="270"/>
    </location>
</feature>
<reference evidence="3" key="1">
    <citation type="journal article" date="2023" name="Genome Biol. Evol.">
        <title>First Whole Genome Sequence and Flow Cytometry Genome Size Data for the Lichen-Forming Fungus Ramalina farinacea (Ascomycota).</title>
        <authorList>
            <person name="Llewellyn T."/>
            <person name="Mian S."/>
            <person name="Hill R."/>
            <person name="Leitch I.J."/>
            <person name="Gaya E."/>
        </authorList>
    </citation>
    <scope>NUCLEOTIDE SEQUENCE</scope>
    <source>
        <strain evidence="3">LIQ254RAFAR</strain>
    </source>
</reference>
<feature type="compositionally biased region" description="Basic and acidic residues" evidence="1">
    <location>
        <begin position="295"/>
        <end position="374"/>
    </location>
</feature>
<gene>
    <name evidence="3" type="ORF">OHK93_007161</name>
</gene>
<dbReference type="EMBL" id="JAPUFD010000006">
    <property type="protein sequence ID" value="MDI1487888.1"/>
    <property type="molecule type" value="Genomic_DNA"/>
</dbReference>
<sequence>MAGKKKEQVKIDPKRKVYTRPAARNTIEPQSREPKRRPSPVDNYDVYTIQPKKSQGQSTQNERFRDRSHRPSYDIHGQSTDTDDSDEEFAPFPSRAVPKTARIYPENVISLVETKVADAIAVFEIVALTHPNHGLCPVVELRGALELVALTRPNHGLRPVVEPRAALAITAIEAEVLATTQSLDFSHKTPFMDPMFPSSGGFESFTSSYTSPNGHQSYTTNTFGGSSPFNQPFFPGGSTPRTPRNKTAFFTDRPRRTSQYDPFPQNTPNAHGSPWDGGVMDDLLRAGHEHIDRSIENAQRRMQQEKAREAREREREPRYEWTGRNHNHHDQTPRYDHKHNDNKHSRDHAQDHNDSSSHHHNDYERFQRQRDRARSRARSQARNHKHEHDPRAPSPVKEDASSSQHDYYATLGITPTATLEEVRAAAKKRRIATHPDKCKKPGMTEAQIKEIDEEAKRVGEAAVCLSDKNARARYDYEHHATKRFGGMRM</sequence>
<evidence type="ECO:0000259" key="2">
    <source>
        <dbReference type="PROSITE" id="PS50076"/>
    </source>
</evidence>
<feature type="domain" description="J" evidence="2">
    <location>
        <begin position="406"/>
        <end position="478"/>
    </location>
</feature>
<feature type="compositionally biased region" description="Basic and acidic residues" evidence="1">
    <location>
        <begin position="62"/>
        <end position="73"/>
    </location>
</feature>
<feature type="compositionally biased region" description="Polar residues" evidence="1">
    <location>
        <begin position="51"/>
        <end position="61"/>
    </location>
</feature>
<dbReference type="Gene3D" id="1.10.287.110">
    <property type="entry name" value="DnaJ domain"/>
    <property type="match status" value="1"/>
</dbReference>
<protein>
    <recommendedName>
        <fullName evidence="2">J domain-containing protein</fullName>
    </recommendedName>
</protein>
<feature type="compositionally biased region" description="Basic and acidic residues" evidence="1">
    <location>
        <begin position="386"/>
        <end position="400"/>
    </location>
</feature>
<dbReference type="SUPFAM" id="SSF46565">
    <property type="entry name" value="Chaperone J-domain"/>
    <property type="match status" value="1"/>
</dbReference>
<dbReference type="Proteomes" id="UP001161017">
    <property type="component" value="Unassembled WGS sequence"/>
</dbReference>
<keyword evidence="4" id="KW-1185">Reference proteome</keyword>
<dbReference type="AlphaFoldDB" id="A0AA43QJY5"/>
<comment type="caution">
    <text evidence="3">The sequence shown here is derived from an EMBL/GenBank/DDBJ whole genome shotgun (WGS) entry which is preliminary data.</text>
</comment>
<feature type="compositionally biased region" description="Basic residues" evidence="1">
    <location>
        <begin position="375"/>
        <end position="385"/>
    </location>
</feature>
<dbReference type="SMART" id="SM00271">
    <property type="entry name" value="DnaJ"/>
    <property type="match status" value="1"/>
</dbReference>
<dbReference type="CDD" id="cd06257">
    <property type="entry name" value="DnaJ"/>
    <property type="match status" value="1"/>
</dbReference>
<proteinExistence type="predicted"/>
<evidence type="ECO:0000313" key="3">
    <source>
        <dbReference type="EMBL" id="MDI1487888.1"/>
    </source>
</evidence>